<dbReference type="Proteomes" id="UP001607125">
    <property type="component" value="Unassembled WGS sequence"/>
</dbReference>
<name>A0ABW7IF28_9VIBR</name>
<dbReference type="RefSeq" id="WP_268679499.1">
    <property type="nucleotide sequence ID" value="NZ_JAPQMW010000017.1"/>
</dbReference>
<organism evidence="2 3">
    <name type="scientific">Vibrio barjaei</name>
    <dbReference type="NCBI Taxonomy" id="1676683"/>
    <lineage>
        <taxon>Bacteria</taxon>
        <taxon>Pseudomonadati</taxon>
        <taxon>Pseudomonadota</taxon>
        <taxon>Gammaproteobacteria</taxon>
        <taxon>Vibrionales</taxon>
        <taxon>Vibrionaceae</taxon>
        <taxon>Vibrio</taxon>
    </lineage>
</organism>
<dbReference type="Gene3D" id="3.40.50.620">
    <property type="entry name" value="HUPs"/>
    <property type="match status" value="1"/>
</dbReference>
<dbReference type="InterPro" id="IPR002761">
    <property type="entry name" value="Diphthami_syn_dom"/>
</dbReference>
<dbReference type="EMBL" id="JBIHSF010000005">
    <property type="protein sequence ID" value="MFH0259942.1"/>
    <property type="molecule type" value="Genomic_DNA"/>
</dbReference>
<reference evidence="2 3" key="1">
    <citation type="submission" date="2024-10" db="EMBL/GenBank/DDBJ databases">
        <authorList>
            <person name="Yibar A."/>
            <person name="Saticioglu I.B."/>
            <person name="Duman M."/>
            <person name="Ajmi N."/>
            <person name="Gurler F."/>
            <person name="Ay H."/>
            <person name="Onuk E."/>
            <person name="Guler S."/>
            <person name="Romalde J.L."/>
        </authorList>
    </citation>
    <scope>NUCLEOTIDE SEQUENCE [LARGE SCALE GENOMIC DNA]</scope>
    <source>
        <strain evidence="2 3">1-TCBS-B</strain>
    </source>
</reference>
<dbReference type="InterPro" id="IPR014729">
    <property type="entry name" value="Rossmann-like_a/b/a_fold"/>
</dbReference>
<dbReference type="SUPFAM" id="SSF52402">
    <property type="entry name" value="Adenine nucleotide alpha hydrolases-like"/>
    <property type="match status" value="1"/>
</dbReference>
<feature type="domain" description="Diphthamide synthase" evidence="1">
    <location>
        <begin position="4"/>
        <end position="213"/>
    </location>
</feature>
<proteinExistence type="predicted"/>
<protein>
    <submittedName>
        <fullName evidence="2">ATPase</fullName>
    </submittedName>
</protein>
<comment type="caution">
    <text evidence="2">The sequence shown here is derived from an EMBL/GenBank/DDBJ whole genome shotgun (WGS) entry which is preliminary data.</text>
</comment>
<dbReference type="Gene3D" id="3.90.1490.10">
    <property type="entry name" value="putative n-type atp pyrophosphatase, domain 2"/>
    <property type="match status" value="1"/>
</dbReference>
<evidence type="ECO:0000259" key="1">
    <source>
        <dbReference type="Pfam" id="PF01902"/>
    </source>
</evidence>
<sequence length="223" mass="24558">MKNIIISWSSGKDSTLTFERLMESPDYNVVGLYTTHVNGEVPFQVTPLEVVQLQADRLGMPLVTIELPAVFPPNDVYQSLVIEGVKSSGLAVDGIAFGDMFCNGIVEYRKSYVEPAGLEAVFPLVGESSAKLAQEIIARGIETVLVTVDRNVLSETLCGKVYTDELIQELPNNVDPCGEDGEFHTLVCNSNYFSHPISIQQVEIESAPRFSHLRYSVESELRG</sequence>
<evidence type="ECO:0000313" key="2">
    <source>
        <dbReference type="EMBL" id="MFH0259942.1"/>
    </source>
</evidence>
<keyword evidence="3" id="KW-1185">Reference proteome</keyword>
<gene>
    <name evidence="2" type="ORF">ACGRH2_05830</name>
</gene>
<accession>A0ABW7IF28</accession>
<dbReference type="Pfam" id="PF01902">
    <property type="entry name" value="Diphthami_syn_2"/>
    <property type="match status" value="1"/>
</dbReference>
<evidence type="ECO:0000313" key="3">
    <source>
        <dbReference type="Proteomes" id="UP001607125"/>
    </source>
</evidence>